<keyword evidence="3" id="KW-1185">Reference proteome</keyword>
<dbReference type="Proteomes" id="UP000235672">
    <property type="component" value="Unassembled WGS sequence"/>
</dbReference>
<evidence type="ECO:0000256" key="1">
    <source>
        <dbReference type="SAM" id="MobiDB-lite"/>
    </source>
</evidence>
<organism evidence="2 3">
    <name type="scientific">Hyaloscypha hepaticicola</name>
    <dbReference type="NCBI Taxonomy" id="2082293"/>
    <lineage>
        <taxon>Eukaryota</taxon>
        <taxon>Fungi</taxon>
        <taxon>Dikarya</taxon>
        <taxon>Ascomycota</taxon>
        <taxon>Pezizomycotina</taxon>
        <taxon>Leotiomycetes</taxon>
        <taxon>Helotiales</taxon>
        <taxon>Hyaloscyphaceae</taxon>
        <taxon>Hyaloscypha</taxon>
    </lineage>
</organism>
<proteinExistence type="predicted"/>
<dbReference type="AlphaFoldDB" id="A0A2J6PKR2"/>
<reference evidence="2 3" key="1">
    <citation type="submission" date="2016-05" db="EMBL/GenBank/DDBJ databases">
        <title>A degradative enzymes factory behind the ericoid mycorrhizal symbiosis.</title>
        <authorList>
            <consortium name="DOE Joint Genome Institute"/>
            <person name="Martino E."/>
            <person name="Morin E."/>
            <person name="Grelet G."/>
            <person name="Kuo A."/>
            <person name="Kohler A."/>
            <person name="Daghino S."/>
            <person name="Barry K."/>
            <person name="Choi C."/>
            <person name="Cichocki N."/>
            <person name="Clum A."/>
            <person name="Copeland A."/>
            <person name="Hainaut M."/>
            <person name="Haridas S."/>
            <person name="Labutti K."/>
            <person name="Lindquist E."/>
            <person name="Lipzen A."/>
            <person name="Khouja H.-R."/>
            <person name="Murat C."/>
            <person name="Ohm R."/>
            <person name="Olson A."/>
            <person name="Spatafora J."/>
            <person name="Veneault-Fourrey C."/>
            <person name="Henrissat B."/>
            <person name="Grigoriev I."/>
            <person name="Martin F."/>
            <person name="Perotto S."/>
        </authorList>
    </citation>
    <scope>NUCLEOTIDE SEQUENCE [LARGE SCALE GENOMIC DNA]</scope>
    <source>
        <strain evidence="2 3">UAMH 7357</strain>
    </source>
</reference>
<protein>
    <submittedName>
        <fullName evidence="2">Uncharacterized protein</fullName>
    </submittedName>
</protein>
<gene>
    <name evidence="2" type="ORF">NA56DRAFT_710913</name>
</gene>
<evidence type="ECO:0000313" key="3">
    <source>
        <dbReference type="Proteomes" id="UP000235672"/>
    </source>
</evidence>
<feature type="region of interest" description="Disordered" evidence="1">
    <location>
        <begin position="22"/>
        <end position="52"/>
    </location>
</feature>
<name>A0A2J6PKR2_9HELO</name>
<dbReference type="EMBL" id="KZ613521">
    <property type="protein sequence ID" value="PMD14607.1"/>
    <property type="molecule type" value="Genomic_DNA"/>
</dbReference>
<accession>A0A2J6PKR2</accession>
<evidence type="ECO:0000313" key="2">
    <source>
        <dbReference type="EMBL" id="PMD14607.1"/>
    </source>
</evidence>
<sequence>MDSVHTLIWNLTVSDSCFAKSRTSALRTERDDRLPETPIGHRTHNPPEHPKNAAKILLPPVANHNFVGAYKIREEKFLSWSKQTRKKLRHYFSQSKNWEEHGQRDRGEKLAKTAEVPETAVPSKHIEFLKSLVQYREFNDELDNDYLYPELHCFFKECSQKR</sequence>